<evidence type="ECO:0000256" key="3">
    <source>
        <dbReference type="ARBA" id="ARBA00022692"/>
    </source>
</evidence>
<comment type="caution">
    <text evidence="8">The sequence shown here is derived from an EMBL/GenBank/DDBJ whole genome shotgun (WGS) entry which is preliminary data.</text>
</comment>
<evidence type="ECO:0000256" key="4">
    <source>
        <dbReference type="ARBA" id="ARBA00022989"/>
    </source>
</evidence>
<keyword evidence="2" id="KW-1003">Cell membrane</keyword>
<evidence type="ECO:0000256" key="6">
    <source>
        <dbReference type="SAM" id="Phobius"/>
    </source>
</evidence>
<dbReference type="EMBL" id="RJUR01000014">
    <property type="protein sequence ID" value="ROQ48725.1"/>
    <property type="molecule type" value="Genomic_DNA"/>
</dbReference>
<dbReference type="OrthoDB" id="6901447at2"/>
<dbReference type="GO" id="GO:0005886">
    <property type="term" value="C:plasma membrane"/>
    <property type="evidence" value="ECO:0007669"/>
    <property type="project" value="UniProtKB-SubCell"/>
</dbReference>
<evidence type="ECO:0000256" key="1">
    <source>
        <dbReference type="ARBA" id="ARBA00004651"/>
    </source>
</evidence>
<evidence type="ECO:0000256" key="2">
    <source>
        <dbReference type="ARBA" id="ARBA00022475"/>
    </source>
</evidence>
<sequence length="71" mass="7716">MQNNGYIWITLAVILALVELWAIKSIIGSKSKADRKMLWIVLVVFVPLVGLIVWGVAGPKAINNNAASRNG</sequence>
<feature type="domain" description="Cardiolipin synthase N-terminal" evidence="7">
    <location>
        <begin position="20"/>
        <end position="59"/>
    </location>
</feature>
<evidence type="ECO:0000313" key="9">
    <source>
        <dbReference type="Proteomes" id="UP000269115"/>
    </source>
</evidence>
<dbReference type="InterPro" id="IPR027379">
    <property type="entry name" value="CLS_N"/>
</dbReference>
<dbReference type="RefSeq" id="WP_043861225.1">
    <property type="nucleotide sequence ID" value="NZ_RJUR01000014.1"/>
</dbReference>
<evidence type="ECO:0000313" key="8">
    <source>
        <dbReference type="EMBL" id="ROQ48725.1"/>
    </source>
</evidence>
<dbReference type="Proteomes" id="UP000269115">
    <property type="component" value="Unassembled WGS sequence"/>
</dbReference>
<feature type="transmembrane region" description="Helical" evidence="6">
    <location>
        <begin position="38"/>
        <end position="57"/>
    </location>
</feature>
<protein>
    <submittedName>
        <fullName evidence="8">Phospholipase D-like protein</fullName>
    </submittedName>
</protein>
<keyword evidence="3 6" id="KW-0812">Transmembrane</keyword>
<evidence type="ECO:0000259" key="7">
    <source>
        <dbReference type="Pfam" id="PF13396"/>
    </source>
</evidence>
<name>A0A9X8EJU6_PSEPU</name>
<accession>A0A9X8EJU6</accession>
<organism evidence="8 9">
    <name type="scientific">Pseudomonas putida</name>
    <name type="common">Arthrobacter siderocapsulatus</name>
    <dbReference type="NCBI Taxonomy" id="303"/>
    <lineage>
        <taxon>Bacteria</taxon>
        <taxon>Pseudomonadati</taxon>
        <taxon>Pseudomonadota</taxon>
        <taxon>Gammaproteobacteria</taxon>
        <taxon>Pseudomonadales</taxon>
        <taxon>Pseudomonadaceae</taxon>
        <taxon>Pseudomonas</taxon>
    </lineage>
</organism>
<keyword evidence="5 6" id="KW-0472">Membrane</keyword>
<comment type="subcellular location">
    <subcellularLocation>
        <location evidence="1">Cell membrane</location>
        <topology evidence="1">Multi-pass membrane protein</topology>
    </subcellularLocation>
</comment>
<dbReference type="GeneID" id="87481096"/>
<proteinExistence type="predicted"/>
<reference evidence="8 9" key="1">
    <citation type="submission" date="2018-11" db="EMBL/GenBank/DDBJ databases">
        <title>Genomic analyses of the natural microbiome of Caenorhabditis elegans.</title>
        <authorList>
            <person name="Samuel B."/>
        </authorList>
    </citation>
    <scope>NUCLEOTIDE SEQUENCE [LARGE SCALE GENOMIC DNA]</scope>
    <source>
        <strain evidence="8 9">BIGb0473</strain>
    </source>
</reference>
<dbReference type="AlphaFoldDB" id="A0A9X8EJU6"/>
<gene>
    <name evidence="8" type="ORF">EDF85_3026</name>
</gene>
<feature type="transmembrane region" description="Helical" evidence="6">
    <location>
        <begin position="6"/>
        <end position="26"/>
    </location>
</feature>
<dbReference type="Pfam" id="PF13396">
    <property type="entry name" value="PLDc_N"/>
    <property type="match status" value="1"/>
</dbReference>
<keyword evidence="4 6" id="KW-1133">Transmembrane helix</keyword>
<evidence type="ECO:0000256" key="5">
    <source>
        <dbReference type="ARBA" id="ARBA00023136"/>
    </source>
</evidence>